<keyword evidence="3 8" id="KW-0812">Transmembrane</keyword>
<dbReference type="HAMAP" id="MF_01521">
    <property type="entry name" value="MntP_pump"/>
    <property type="match status" value="1"/>
</dbReference>
<proteinExistence type="inferred from homology"/>
<keyword evidence="6 8" id="KW-0472">Membrane</keyword>
<dbReference type="InterPro" id="IPR003810">
    <property type="entry name" value="Mntp/YtaF"/>
</dbReference>
<feature type="transmembrane region" description="Helical" evidence="8">
    <location>
        <begin position="136"/>
        <end position="159"/>
    </location>
</feature>
<comment type="similarity">
    <text evidence="8">Belongs to the MntP (TC 9.B.29) family.</text>
</comment>
<keyword evidence="10" id="KW-1185">Reference proteome</keyword>
<sequence length="191" mass="20629">MSFLELLLIGVGLSMDAFAVAICQGLCMPKLNWRYTTEIAIFFGGFQALMPFLGWALGSQFAGYIQNIDHWVAFALLGIIGGHMIRDALAPEEEEVACAVAQRLDHKRLFLMAIATSIDALAIGVTFAFLDVNIVPAISVIGCTTFCLSFVGVIVGNFFGARYKRRAELSGGAILILLGIKILMEHLGIIG</sequence>
<dbReference type="EMBL" id="AP023421">
    <property type="protein sequence ID" value="BCK85934.1"/>
    <property type="molecule type" value="Genomic_DNA"/>
</dbReference>
<dbReference type="KEGG" id="pfaa:MM59RIKEN_32530"/>
<gene>
    <name evidence="8" type="primary">mntP</name>
    <name evidence="9" type="ORF">MM59RIKEN_32530</name>
</gene>
<accession>A0A830ZNL4</accession>
<evidence type="ECO:0000313" key="9">
    <source>
        <dbReference type="EMBL" id="BCK85934.1"/>
    </source>
</evidence>
<evidence type="ECO:0000256" key="1">
    <source>
        <dbReference type="ARBA" id="ARBA00022448"/>
    </source>
</evidence>
<dbReference type="InterPro" id="IPR022929">
    <property type="entry name" value="Put_MntP"/>
</dbReference>
<name>A0A830ZNL4_9FIRM</name>
<evidence type="ECO:0000256" key="8">
    <source>
        <dbReference type="HAMAP-Rule" id="MF_01521"/>
    </source>
</evidence>
<geneLocation type="plasmid" evidence="9 10">
    <name>pMM59_01</name>
</geneLocation>
<organism evidence="9 10">
    <name type="scientific">Pusillibacter faecalis</name>
    <dbReference type="NCBI Taxonomy" id="2714358"/>
    <lineage>
        <taxon>Bacteria</taxon>
        <taxon>Bacillati</taxon>
        <taxon>Bacillota</taxon>
        <taxon>Clostridia</taxon>
        <taxon>Eubacteriales</taxon>
        <taxon>Oscillospiraceae</taxon>
        <taxon>Pusillibacter</taxon>
    </lineage>
</organism>
<keyword evidence="7 8" id="KW-0464">Manganese</keyword>
<dbReference type="Proteomes" id="UP000679848">
    <property type="component" value="Plasmid pMM59_01"/>
</dbReference>
<evidence type="ECO:0000256" key="7">
    <source>
        <dbReference type="ARBA" id="ARBA00023211"/>
    </source>
</evidence>
<feature type="transmembrane region" description="Helical" evidence="8">
    <location>
        <begin position="70"/>
        <end position="89"/>
    </location>
</feature>
<feature type="transmembrane region" description="Helical" evidence="8">
    <location>
        <begin position="6"/>
        <end position="27"/>
    </location>
</feature>
<evidence type="ECO:0000256" key="3">
    <source>
        <dbReference type="ARBA" id="ARBA00022692"/>
    </source>
</evidence>
<keyword evidence="1 8" id="KW-0813">Transport</keyword>
<evidence type="ECO:0000313" key="10">
    <source>
        <dbReference type="Proteomes" id="UP000679848"/>
    </source>
</evidence>
<feature type="transmembrane region" description="Helical" evidence="8">
    <location>
        <begin position="171"/>
        <end position="190"/>
    </location>
</feature>
<keyword evidence="5 8" id="KW-0406">Ion transport</keyword>
<feature type="transmembrane region" description="Helical" evidence="8">
    <location>
        <begin position="39"/>
        <end position="58"/>
    </location>
</feature>
<keyword evidence="4 8" id="KW-1133">Transmembrane helix</keyword>
<evidence type="ECO:0000256" key="2">
    <source>
        <dbReference type="ARBA" id="ARBA00022475"/>
    </source>
</evidence>
<reference evidence="9" key="1">
    <citation type="submission" date="2020-09" db="EMBL/GenBank/DDBJ databases">
        <title>New species isolated from human feces.</title>
        <authorList>
            <person name="Kitahara M."/>
            <person name="Shigeno Y."/>
            <person name="Shime M."/>
            <person name="Matsumoto Y."/>
            <person name="Nakamura S."/>
            <person name="Motooka D."/>
            <person name="Fukuoka S."/>
            <person name="Nishikawa H."/>
            <person name="Benno Y."/>
        </authorList>
    </citation>
    <scope>NUCLEOTIDE SEQUENCE</scope>
    <source>
        <strain evidence="9">MM59</strain>
        <plasmid evidence="9">pMM59_01</plasmid>
    </source>
</reference>
<evidence type="ECO:0000256" key="4">
    <source>
        <dbReference type="ARBA" id="ARBA00022989"/>
    </source>
</evidence>
<keyword evidence="2 8" id="KW-1003">Cell membrane</keyword>
<dbReference type="PANTHER" id="PTHR35529:SF1">
    <property type="entry name" value="MANGANESE EFFLUX PUMP MNTP-RELATED"/>
    <property type="match status" value="1"/>
</dbReference>
<dbReference type="AlphaFoldDB" id="A0A830ZNL4"/>
<dbReference type="Pfam" id="PF02659">
    <property type="entry name" value="Mntp"/>
    <property type="match status" value="1"/>
</dbReference>
<dbReference type="RefSeq" id="WP_213543863.1">
    <property type="nucleotide sequence ID" value="NZ_AP023421.1"/>
</dbReference>
<dbReference type="GO" id="GO:0005384">
    <property type="term" value="F:manganese ion transmembrane transporter activity"/>
    <property type="evidence" value="ECO:0007669"/>
    <property type="project" value="UniProtKB-UniRule"/>
</dbReference>
<dbReference type="GO" id="GO:0005886">
    <property type="term" value="C:plasma membrane"/>
    <property type="evidence" value="ECO:0007669"/>
    <property type="project" value="UniProtKB-SubCell"/>
</dbReference>
<evidence type="ECO:0000256" key="5">
    <source>
        <dbReference type="ARBA" id="ARBA00023065"/>
    </source>
</evidence>
<feature type="transmembrane region" description="Helical" evidence="8">
    <location>
        <begin position="109"/>
        <end position="130"/>
    </location>
</feature>
<keyword evidence="9" id="KW-0614">Plasmid</keyword>
<evidence type="ECO:0000256" key="6">
    <source>
        <dbReference type="ARBA" id="ARBA00023136"/>
    </source>
</evidence>
<comment type="function">
    <text evidence="8">Probably functions as a manganese efflux pump.</text>
</comment>
<comment type="subcellular location">
    <subcellularLocation>
        <location evidence="8">Cell membrane</location>
        <topology evidence="8">Multi-pass membrane protein</topology>
    </subcellularLocation>
</comment>
<protein>
    <recommendedName>
        <fullName evidence="8">Putative manganese efflux pump MntP</fullName>
    </recommendedName>
</protein>
<dbReference type="PANTHER" id="PTHR35529">
    <property type="entry name" value="MANGANESE EFFLUX PUMP MNTP-RELATED"/>
    <property type="match status" value="1"/>
</dbReference>